<gene>
    <name evidence="2" type="ORF">CYMTET_11462</name>
</gene>
<sequence length="277" mass="31268">MKPKIQGPVNEDYPFLGSARGDHRAVVDVGLKDGVETRMAVESGFVVYSFEPVPDHCAETRHALEKRNLTYHDVELDRHGNLLNPLPEPEPGKGICYLFCVAAGAAHGWSTFYQDPTTGYGSSFHDPVAKDHATRVDNQNSSSKKYTLEVQVVPISQFVNTDVYFFKSDTQGHEIDVLKGARELFQRHIVRLVGIEFWPKGLKSAGASPESLMDMLHSLELLCFDRGNQRDELVHHLEDFTSYMKVALDIPIGRRWGWFTDFVCLNTAKIYSHLRTS</sequence>
<evidence type="ECO:0000259" key="1">
    <source>
        <dbReference type="Pfam" id="PF05050"/>
    </source>
</evidence>
<evidence type="ECO:0000313" key="2">
    <source>
        <dbReference type="EMBL" id="KAK3280708.1"/>
    </source>
</evidence>
<dbReference type="PANTHER" id="PTHR34203">
    <property type="entry name" value="METHYLTRANSFERASE, FKBM FAMILY PROTEIN"/>
    <property type="match status" value="1"/>
</dbReference>
<accession>A0AAE0GME8</accession>
<feature type="domain" description="Methyltransferase FkbM" evidence="1">
    <location>
        <begin position="28"/>
        <end position="197"/>
    </location>
</feature>
<dbReference type="InterPro" id="IPR006342">
    <property type="entry name" value="FkbM_mtfrase"/>
</dbReference>
<proteinExistence type="predicted"/>
<reference evidence="2 3" key="1">
    <citation type="journal article" date="2015" name="Genome Biol. Evol.">
        <title>Comparative Genomics of a Bacterivorous Green Alga Reveals Evolutionary Causalities and Consequences of Phago-Mixotrophic Mode of Nutrition.</title>
        <authorList>
            <person name="Burns J.A."/>
            <person name="Paasch A."/>
            <person name="Narechania A."/>
            <person name="Kim E."/>
        </authorList>
    </citation>
    <scope>NUCLEOTIDE SEQUENCE [LARGE SCALE GENOMIC DNA]</scope>
    <source>
        <strain evidence="2 3">PLY_AMNH</strain>
    </source>
</reference>
<dbReference type="EMBL" id="LGRX02004292">
    <property type="protein sequence ID" value="KAK3280708.1"/>
    <property type="molecule type" value="Genomic_DNA"/>
</dbReference>
<name>A0AAE0GME8_9CHLO</name>
<dbReference type="Gene3D" id="3.40.50.150">
    <property type="entry name" value="Vaccinia Virus protein VP39"/>
    <property type="match status" value="1"/>
</dbReference>
<protein>
    <recommendedName>
        <fullName evidence="1">Methyltransferase FkbM domain-containing protein</fullName>
    </recommendedName>
</protein>
<evidence type="ECO:0000313" key="3">
    <source>
        <dbReference type="Proteomes" id="UP001190700"/>
    </source>
</evidence>
<dbReference type="PANTHER" id="PTHR34203:SF15">
    <property type="entry name" value="SLL1173 PROTEIN"/>
    <property type="match status" value="1"/>
</dbReference>
<keyword evidence="3" id="KW-1185">Reference proteome</keyword>
<dbReference type="Pfam" id="PF05050">
    <property type="entry name" value="Methyltransf_21"/>
    <property type="match status" value="1"/>
</dbReference>
<dbReference type="InterPro" id="IPR029063">
    <property type="entry name" value="SAM-dependent_MTases_sf"/>
</dbReference>
<organism evidence="2 3">
    <name type="scientific">Cymbomonas tetramitiformis</name>
    <dbReference type="NCBI Taxonomy" id="36881"/>
    <lineage>
        <taxon>Eukaryota</taxon>
        <taxon>Viridiplantae</taxon>
        <taxon>Chlorophyta</taxon>
        <taxon>Pyramimonadophyceae</taxon>
        <taxon>Pyramimonadales</taxon>
        <taxon>Pyramimonadaceae</taxon>
        <taxon>Cymbomonas</taxon>
    </lineage>
</organism>
<dbReference type="SUPFAM" id="SSF53335">
    <property type="entry name" value="S-adenosyl-L-methionine-dependent methyltransferases"/>
    <property type="match status" value="1"/>
</dbReference>
<dbReference type="AlphaFoldDB" id="A0AAE0GME8"/>
<dbReference type="InterPro" id="IPR052514">
    <property type="entry name" value="SAM-dependent_MTase"/>
</dbReference>
<comment type="caution">
    <text evidence="2">The sequence shown here is derived from an EMBL/GenBank/DDBJ whole genome shotgun (WGS) entry which is preliminary data.</text>
</comment>
<dbReference type="Proteomes" id="UP001190700">
    <property type="component" value="Unassembled WGS sequence"/>
</dbReference>